<dbReference type="PANTHER" id="PTHR33416:SF20">
    <property type="entry name" value="NUCLEAR PORE COMPLEX PROTEIN NUP1"/>
    <property type="match status" value="1"/>
</dbReference>
<dbReference type="GO" id="GO:0005635">
    <property type="term" value="C:nuclear envelope"/>
    <property type="evidence" value="ECO:0007669"/>
    <property type="project" value="TreeGrafter"/>
</dbReference>
<organism evidence="2 3">
    <name type="scientific">Lupinus luteus</name>
    <name type="common">European yellow lupine</name>
    <dbReference type="NCBI Taxonomy" id="3873"/>
    <lineage>
        <taxon>Eukaryota</taxon>
        <taxon>Viridiplantae</taxon>
        <taxon>Streptophyta</taxon>
        <taxon>Embryophyta</taxon>
        <taxon>Tracheophyta</taxon>
        <taxon>Spermatophyta</taxon>
        <taxon>Magnoliopsida</taxon>
        <taxon>eudicotyledons</taxon>
        <taxon>Gunneridae</taxon>
        <taxon>Pentapetalae</taxon>
        <taxon>rosids</taxon>
        <taxon>fabids</taxon>
        <taxon>Fabales</taxon>
        <taxon>Fabaceae</taxon>
        <taxon>Papilionoideae</taxon>
        <taxon>50 kb inversion clade</taxon>
        <taxon>genistoids sensu lato</taxon>
        <taxon>core genistoids</taxon>
        <taxon>Genisteae</taxon>
        <taxon>Lupinus</taxon>
    </lineage>
</organism>
<dbReference type="PANTHER" id="PTHR33416">
    <property type="entry name" value="NUCLEAR PORE COMPLEX PROTEIN NUP1"/>
    <property type="match status" value="1"/>
</dbReference>
<reference evidence="2 3" key="1">
    <citation type="submission" date="2024-03" db="EMBL/GenBank/DDBJ databases">
        <authorList>
            <person name="Martinez-Hernandez J."/>
        </authorList>
    </citation>
    <scope>NUCLEOTIDE SEQUENCE [LARGE SCALE GENOMIC DNA]</scope>
</reference>
<feature type="region of interest" description="Disordered" evidence="1">
    <location>
        <begin position="72"/>
        <end position="106"/>
    </location>
</feature>
<feature type="compositionally biased region" description="Basic residues" evidence="1">
    <location>
        <begin position="1316"/>
        <end position="1328"/>
    </location>
</feature>
<feature type="compositionally biased region" description="Polar residues" evidence="1">
    <location>
        <begin position="94"/>
        <end position="103"/>
    </location>
</feature>
<accession>A0AAV1X6F5</accession>
<feature type="region of interest" description="Disordered" evidence="1">
    <location>
        <begin position="457"/>
        <end position="481"/>
    </location>
</feature>
<feature type="region of interest" description="Disordered" evidence="1">
    <location>
        <begin position="710"/>
        <end position="730"/>
    </location>
</feature>
<evidence type="ECO:0000256" key="1">
    <source>
        <dbReference type="SAM" id="MobiDB-lite"/>
    </source>
</evidence>
<feature type="compositionally biased region" description="Polar residues" evidence="1">
    <location>
        <begin position="920"/>
        <end position="929"/>
    </location>
</feature>
<protein>
    <recommendedName>
        <fullName evidence="4">Nuclear pore complex protein</fullName>
    </recommendedName>
</protein>
<comment type="caution">
    <text evidence="2">The sequence shown here is derived from an EMBL/GenBank/DDBJ whole genome shotgun (WGS) entry which is preliminary data.</text>
</comment>
<feature type="compositionally biased region" description="Gly residues" evidence="1">
    <location>
        <begin position="1302"/>
        <end position="1312"/>
    </location>
</feature>
<feature type="compositionally biased region" description="Basic and acidic residues" evidence="1">
    <location>
        <begin position="79"/>
        <end position="91"/>
    </location>
</feature>
<dbReference type="GO" id="GO:0016973">
    <property type="term" value="P:poly(A)+ mRNA export from nucleus"/>
    <property type="evidence" value="ECO:0007669"/>
    <property type="project" value="TreeGrafter"/>
</dbReference>
<feature type="compositionally biased region" description="Polar residues" evidence="1">
    <location>
        <begin position="1272"/>
        <end position="1292"/>
    </location>
</feature>
<proteinExistence type="predicted"/>
<name>A0AAV1X6F5_LUPLU</name>
<evidence type="ECO:0008006" key="4">
    <source>
        <dbReference type="Google" id="ProtNLM"/>
    </source>
</evidence>
<feature type="region of interest" description="Disordered" evidence="1">
    <location>
        <begin position="353"/>
        <end position="374"/>
    </location>
</feature>
<feature type="compositionally biased region" description="Low complexity" evidence="1">
    <location>
        <begin position="900"/>
        <end position="913"/>
    </location>
</feature>
<feature type="region of interest" description="Disordered" evidence="1">
    <location>
        <begin position="494"/>
        <end position="517"/>
    </location>
</feature>
<dbReference type="EMBL" id="CAXHTB010000012">
    <property type="protein sequence ID" value="CAL0316784.1"/>
    <property type="molecule type" value="Genomic_DNA"/>
</dbReference>
<feature type="region of interest" description="Disordered" evidence="1">
    <location>
        <begin position="942"/>
        <end position="974"/>
    </location>
</feature>
<gene>
    <name evidence="2" type="ORF">LLUT_LOCUS17844</name>
</gene>
<keyword evidence="3" id="KW-1185">Reference proteome</keyword>
<evidence type="ECO:0000313" key="3">
    <source>
        <dbReference type="Proteomes" id="UP001497480"/>
    </source>
</evidence>
<dbReference type="Proteomes" id="UP001497480">
    <property type="component" value="Unassembled WGS sequence"/>
</dbReference>
<dbReference type="GO" id="GO:0071763">
    <property type="term" value="P:nuclear membrane organization"/>
    <property type="evidence" value="ECO:0007669"/>
    <property type="project" value="TreeGrafter"/>
</dbReference>
<feature type="compositionally biased region" description="Polar residues" evidence="1">
    <location>
        <begin position="1244"/>
        <end position="1264"/>
    </location>
</feature>
<feature type="compositionally biased region" description="Polar residues" evidence="1">
    <location>
        <begin position="1206"/>
        <end position="1222"/>
    </location>
</feature>
<evidence type="ECO:0000313" key="2">
    <source>
        <dbReference type="EMBL" id="CAL0316784.1"/>
    </source>
</evidence>
<sequence>MAMEEKENSYERLGTGGKFRKRQFRRTKTTPYDRPSTSIRNGWFSKVVDPAHKLITYTAHTLFSSLFHKRIPSSDSGTETEHEVRDSHEEESAFISNNSSGKQQGAVANGESDAQINCSDRGGLTELEKLLRQKTFTRHVLYHVIEESLLFVVFLQSVLSVSIYEGCVTMDLVLLPPVIISSSCHSESEIDHLTELMRSRTVDVPIREEEKHAEVVPSEPTLSSELKGEDLKTPMVENRIENCLSLTPYVTSSVPIEDVASPADLAKAYMGSRPSKVSLSMLGVQSPAVREGPSFLKSDDNLPLNSPVMSIVPRTVRHVGVHENGFAIPRTRGRSVIYSMARTPYARIHPTSTLKGVRRSVEGEPSSSSQSTLDCDMIYGSKQGAVKHSTEALDNDVGSVGPIHRNRHKANLYPKGSSLHLSGSSLSIARSRLGVDAAQQPSSSMRYPIMLKEAKHRHMELSEENDDSRPSRSGPLPSKSSEMALKILQQLDKLVSPKEKSSESRLPTANDKSPVMLSPSMIHGQALRSMETVDSPNMLDTVKYNRFDVAHGSSSDNAQKSTSRIDKVENGPLKLLAPGGLFAADADSTKQRNQAISTAKYVDSSVITSVSYPPQKKRAFHMSADQDCTGLDADAYLNGALSSVFPVENKMTRLTAKTVKDISGTESIAQENTGPLSVVMPSKSSTLGGVAHAGTDDSADGSRVGAKVDASTSMTSSIPDPTFKPSTADTQTSFGSHKLASTNGSIAISPVFNFGNKAAPSKEMTNSGSIFGLEKVVSSKQLGADVSFVNFGASSDSNLGSSISLVYIFWPIYWDDSLNSATVAAATDSMPKVREPSNVDTDTGIDSVRSSELPVSSTATTSFFTSPSSVYTFGQSNGSLAPRPSLSSPFTSQNIFSSSSLAGSSSSVSATSTPAIIPSRNGSSSNPVVASSTTPLFKFGSSSVPSTGLPVSSSGSEPLETKNTQDAGNGDLSSTAFGGSSAAVGSTWSGFSGFSSSAMTTVNYHSQGSAIGSTNGSVLNAEASPASSGFATYTQIQSFPCGSSASSHSSSGFATSTQIQSFPFGSSASSPSFGLTGNSLFPSSPPSTNADFSFGSSSFPSSSFATNNFNSGTIFRLGTSASSSAVNSVSSNSGTNTALFGSSSWQPSKSSPFGSAAFNSSSSSSGFSFGISSSSSTSSPTMFSSSPQFSFTSAAATTSTQPAFQNPNSVFTFGSSPANNDQTAREDSMAEDTVQAAPPATPVFGQQPTPVQSNFVFGASTPSGASPFKFGGQQNTTPPNPSPFQASGSQEFSAGGESFSLGTGGGGGGGGDKSGRRIVKVKSRHRKR</sequence>
<feature type="region of interest" description="Disordered" evidence="1">
    <location>
        <begin position="900"/>
        <end position="929"/>
    </location>
</feature>
<feature type="region of interest" description="Disordered" evidence="1">
    <location>
        <begin position="1201"/>
        <end position="1328"/>
    </location>
</feature>